<sequence length="103" mass="11209">MRFTAQLLKVDSSQNCLQTLAYPYTGFDCVSVARLEERSRKSLICIAVVTVCGKAVLVAVFSCHSLLLLLLLFCSKACAGTNLRITAHLVLQQLSATITSKET</sequence>
<keyword evidence="1" id="KW-0472">Membrane</keyword>
<feature type="transmembrane region" description="Helical" evidence="1">
    <location>
        <begin position="43"/>
        <end position="73"/>
    </location>
</feature>
<keyword evidence="3" id="KW-1185">Reference proteome</keyword>
<reference evidence="2" key="1">
    <citation type="submission" date="2020-05" db="UniProtKB">
        <authorList>
            <consortium name="EnsemblMetazoa"/>
        </authorList>
    </citation>
    <scope>IDENTIFICATION</scope>
    <source>
        <strain evidence="2">TTRI</strain>
    </source>
</reference>
<dbReference type="EnsemblMetazoa" id="GAUT043449-RA">
    <property type="protein sequence ID" value="GAUT043449-PA"/>
    <property type="gene ID" value="GAUT043449"/>
</dbReference>
<accession>A0A1A9VPH6</accession>
<dbReference type="Proteomes" id="UP000078200">
    <property type="component" value="Unassembled WGS sequence"/>
</dbReference>
<evidence type="ECO:0000313" key="3">
    <source>
        <dbReference type="Proteomes" id="UP000078200"/>
    </source>
</evidence>
<dbReference type="AlphaFoldDB" id="A0A1A9VPH6"/>
<protein>
    <submittedName>
        <fullName evidence="2">Uncharacterized protein</fullName>
    </submittedName>
</protein>
<organism evidence="2 3">
    <name type="scientific">Glossina austeni</name>
    <name type="common">Savannah tsetse fly</name>
    <dbReference type="NCBI Taxonomy" id="7395"/>
    <lineage>
        <taxon>Eukaryota</taxon>
        <taxon>Metazoa</taxon>
        <taxon>Ecdysozoa</taxon>
        <taxon>Arthropoda</taxon>
        <taxon>Hexapoda</taxon>
        <taxon>Insecta</taxon>
        <taxon>Pterygota</taxon>
        <taxon>Neoptera</taxon>
        <taxon>Endopterygota</taxon>
        <taxon>Diptera</taxon>
        <taxon>Brachycera</taxon>
        <taxon>Muscomorpha</taxon>
        <taxon>Hippoboscoidea</taxon>
        <taxon>Glossinidae</taxon>
        <taxon>Glossina</taxon>
    </lineage>
</organism>
<keyword evidence="1" id="KW-1133">Transmembrane helix</keyword>
<evidence type="ECO:0000256" key="1">
    <source>
        <dbReference type="SAM" id="Phobius"/>
    </source>
</evidence>
<name>A0A1A9VPH6_GLOAU</name>
<evidence type="ECO:0000313" key="2">
    <source>
        <dbReference type="EnsemblMetazoa" id="GAUT043449-PA"/>
    </source>
</evidence>
<dbReference type="VEuPathDB" id="VectorBase:GAUT043449"/>
<proteinExistence type="predicted"/>
<keyword evidence="1" id="KW-0812">Transmembrane</keyword>